<organism evidence="1 2">
    <name type="scientific">Leptospira ellinghausenii</name>
    <dbReference type="NCBI Taxonomy" id="1917822"/>
    <lineage>
        <taxon>Bacteria</taxon>
        <taxon>Pseudomonadati</taxon>
        <taxon>Spirochaetota</taxon>
        <taxon>Spirochaetia</taxon>
        <taxon>Leptospirales</taxon>
        <taxon>Leptospiraceae</taxon>
        <taxon>Leptospira</taxon>
    </lineage>
</organism>
<dbReference type="EMBL" id="BFAZ01000002">
    <property type="protein sequence ID" value="GBF40877.1"/>
    <property type="molecule type" value="Genomic_DNA"/>
</dbReference>
<dbReference type="AlphaFoldDB" id="A0A2P2D8C7"/>
<gene>
    <name evidence="1" type="ORF">LPTSP2_01430</name>
</gene>
<keyword evidence="2" id="KW-1185">Reference proteome</keyword>
<name>A0A2P2D8C7_9LEPT</name>
<protein>
    <submittedName>
        <fullName evidence="1">Uncharacterized protein</fullName>
    </submittedName>
</protein>
<accession>A0A2P2D8C7</accession>
<proteinExistence type="predicted"/>
<dbReference type="Proteomes" id="UP000245206">
    <property type="component" value="Unassembled WGS sequence"/>
</dbReference>
<sequence length="85" mass="9423">MAPAPVLFTRTVYTFACVFAEKFILYSEGDIGVIELIEKSAVWVEPEKLSNVAHDPAWVFGSATFQFAVEPACVIFTFSVKETIT</sequence>
<comment type="caution">
    <text evidence="1">The sequence shown here is derived from an EMBL/GenBank/DDBJ whole genome shotgun (WGS) entry which is preliminary data.</text>
</comment>
<evidence type="ECO:0000313" key="2">
    <source>
        <dbReference type="Proteomes" id="UP000245206"/>
    </source>
</evidence>
<reference evidence="2" key="1">
    <citation type="journal article" date="2019" name="Microbiol. Immunol.">
        <title>Molecular and phenotypic characterization of Leptospira johnsonii sp. nov., Leptospira ellinghausenii sp. nov. and Leptospira ryugenii sp. nov. isolated from soil and water in Japan.</title>
        <authorList>
            <person name="Masuzawa T."/>
            <person name="Saito M."/>
            <person name="Nakao R."/>
            <person name="Nikaido Y."/>
            <person name="Matsumoto M."/>
            <person name="Ogawa M."/>
            <person name="Yokoyama M."/>
            <person name="Hidaka Y."/>
            <person name="Tomita J."/>
            <person name="Sakakibara K."/>
            <person name="Suzuki K."/>
            <person name="Yasuda S."/>
            <person name="Sato H."/>
            <person name="Yamaguchi M."/>
            <person name="Yoshida S.I."/>
            <person name="Koizumi N."/>
            <person name="Kawamura Y."/>
        </authorList>
    </citation>
    <scope>NUCLEOTIDE SEQUENCE [LARGE SCALE GENOMIC DNA]</scope>
    <source>
        <strain evidence="2">E18</strain>
    </source>
</reference>
<evidence type="ECO:0000313" key="1">
    <source>
        <dbReference type="EMBL" id="GBF40877.1"/>
    </source>
</evidence>